<feature type="chain" id="PRO_5009603955" evidence="9">
    <location>
        <begin position="22"/>
        <end position="463"/>
    </location>
</feature>
<dbReference type="GO" id="GO:0015562">
    <property type="term" value="F:efflux transmembrane transporter activity"/>
    <property type="evidence" value="ECO:0007669"/>
    <property type="project" value="InterPro"/>
</dbReference>
<protein>
    <submittedName>
        <fullName evidence="10">Nodulation protein T</fullName>
    </submittedName>
</protein>
<keyword evidence="4" id="KW-1134">Transmembrane beta strand</keyword>
<feature type="coiled-coil region" evidence="8">
    <location>
        <begin position="397"/>
        <end position="424"/>
    </location>
</feature>
<gene>
    <name evidence="10" type="primary">nodT</name>
    <name evidence="10" type="ORF">ING2E5A_2124</name>
</gene>
<dbReference type="PANTHER" id="PTHR30026:SF20">
    <property type="entry name" value="OUTER MEMBRANE PROTEIN TOLC"/>
    <property type="match status" value="1"/>
</dbReference>
<comment type="subcellular location">
    <subcellularLocation>
        <location evidence="1">Cell outer membrane</location>
    </subcellularLocation>
</comment>
<feature type="coiled-coil region" evidence="8">
    <location>
        <begin position="155"/>
        <end position="241"/>
    </location>
</feature>
<evidence type="ECO:0000256" key="8">
    <source>
        <dbReference type="SAM" id="Coils"/>
    </source>
</evidence>
<evidence type="ECO:0000256" key="3">
    <source>
        <dbReference type="ARBA" id="ARBA00022448"/>
    </source>
</evidence>
<dbReference type="PANTHER" id="PTHR30026">
    <property type="entry name" value="OUTER MEMBRANE PROTEIN TOLC"/>
    <property type="match status" value="1"/>
</dbReference>
<evidence type="ECO:0000313" key="10">
    <source>
        <dbReference type="EMBL" id="SCM58937.1"/>
    </source>
</evidence>
<dbReference type="Gene3D" id="1.20.1600.10">
    <property type="entry name" value="Outer membrane efflux proteins (OEP)"/>
    <property type="match status" value="1"/>
</dbReference>
<feature type="signal peptide" evidence="9">
    <location>
        <begin position="1"/>
        <end position="21"/>
    </location>
</feature>
<keyword evidence="3" id="KW-0813">Transport</keyword>
<dbReference type="InterPro" id="IPR051906">
    <property type="entry name" value="TolC-like"/>
</dbReference>
<keyword evidence="6" id="KW-0472">Membrane</keyword>
<name>A0A1G4G8R9_9BACT</name>
<dbReference type="GO" id="GO:0015288">
    <property type="term" value="F:porin activity"/>
    <property type="evidence" value="ECO:0007669"/>
    <property type="project" value="TreeGrafter"/>
</dbReference>
<dbReference type="InterPro" id="IPR003423">
    <property type="entry name" value="OMP_efflux"/>
</dbReference>
<evidence type="ECO:0000256" key="9">
    <source>
        <dbReference type="SAM" id="SignalP"/>
    </source>
</evidence>
<organism evidence="10 11">
    <name type="scientific">Petrimonas mucosa</name>
    <dbReference type="NCBI Taxonomy" id="1642646"/>
    <lineage>
        <taxon>Bacteria</taxon>
        <taxon>Pseudomonadati</taxon>
        <taxon>Bacteroidota</taxon>
        <taxon>Bacteroidia</taxon>
        <taxon>Bacteroidales</taxon>
        <taxon>Dysgonomonadaceae</taxon>
        <taxon>Petrimonas</taxon>
    </lineage>
</organism>
<dbReference type="EMBL" id="LT608328">
    <property type="protein sequence ID" value="SCM58937.1"/>
    <property type="molecule type" value="Genomic_DNA"/>
</dbReference>
<evidence type="ECO:0000313" key="11">
    <source>
        <dbReference type="Proteomes" id="UP000178485"/>
    </source>
</evidence>
<dbReference type="STRING" id="1642646.ING2E5A_2124"/>
<dbReference type="SUPFAM" id="SSF56954">
    <property type="entry name" value="Outer membrane efflux proteins (OEP)"/>
    <property type="match status" value="1"/>
</dbReference>
<keyword evidence="9" id="KW-0732">Signal</keyword>
<sequence length="463" mass="51727">MRRYNTLFMIMACLVAAPNVAAQQPLTLEECRSMALQNNKQIAVAAQQQEKAAYGVKAYRANFLPKLSATGNYLLTTASLEREIPSFYLPTYVPDGSGQLVPNILTSVDGVPIFKEYAFFPGMELNLRLNGTYLTGLRLEQPIYMGGKITSAYRMAQLGEEMARLNRQKSEAEVILQADEAYWSYVRVLELKKVAESYKEMLARLATEVENAYKEGMVPRNDLLRVEVKQNEVELQLLKADNGVRLARMNLCHVVGLPLNSEVTAVERPGVFQDEALPLPDLSSRPEVKLLMRQVDLKDQQVKLVRSEFLPQVGIGGNFAYANGLKLNDSKLLDHAAFSAVVSVQVPIFHWGEGKNRVRSAMAEKRVAQLQQEELTGKMELEVQQALQAYQESVAAVELTNRSLSQAEENLRESRDRYDAGMETLSNLLEAQAMWQKAKAELVEAGCNAQLATTRYLKAAGKL</sequence>
<keyword evidence="7" id="KW-0998">Cell outer membrane</keyword>
<accession>A0A1G4G8R9</accession>
<keyword evidence="5" id="KW-0812">Transmembrane</keyword>
<keyword evidence="8" id="KW-0175">Coiled coil</keyword>
<dbReference type="Pfam" id="PF02321">
    <property type="entry name" value="OEP"/>
    <property type="match status" value="2"/>
</dbReference>
<dbReference type="Proteomes" id="UP000178485">
    <property type="component" value="Chromosome i"/>
</dbReference>
<evidence type="ECO:0000256" key="4">
    <source>
        <dbReference type="ARBA" id="ARBA00022452"/>
    </source>
</evidence>
<dbReference type="KEGG" id="pmuc:ING2E5A_2124"/>
<proteinExistence type="inferred from homology"/>
<dbReference type="GO" id="GO:1990281">
    <property type="term" value="C:efflux pump complex"/>
    <property type="evidence" value="ECO:0007669"/>
    <property type="project" value="TreeGrafter"/>
</dbReference>
<evidence type="ECO:0000256" key="2">
    <source>
        <dbReference type="ARBA" id="ARBA00007613"/>
    </source>
</evidence>
<evidence type="ECO:0000256" key="6">
    <source>
        <dbReference type="ARBA" id="ARBA00023136"/>
    </source>
</evidence>
<dbReference type="GO" id="GO:0009279">
    <property type="term" value="C:cell outer membrane"/>
    <property type="evidence" value="ECO:0007669"/>
    <property type="project" value="UniProtKB-SubCell"/>
</dbReference>
<comment type="similarity">
    <text evidence="2">Belongs to the outer membrane factor (OMF) (TC 1.B.17) family.</text>
</comment>
<evidence type="ECO:0000256" key="1">
    <source>
        <dbReference type="ARBA" id="ARBA00004442"/>
    </source>
</evidence>
<evidence type="ECO:0000256" key="7">
    <source>
        <dbReference type="ARBA" id="ARBA00023237"/>
    </source>
</evidence>
<keyword evidence="11" id="KW-1185">Reference proteome</keyword>
<evidence type="ECO:0000256" key="5">
    <source>
        <dbReference type="ARBA" id="ARBA00022692"/>
    </source>
</evidence>
<dbReference type="AlphaFoldDB" id="A0A1G4G8R9"/>
<reference evidence="10 11" key="1">
    <citation type="submission" date="2016-08" db="EMBL/GenBank/DDBJ databases">
        <authorList>
            <person name="Seilhamer J.J."/>
        </authorList>
    </citation>
    <scope>NUCLEOTIDE SEQUENCE [LARGE SCALE GENOMIC DNA]</scope>
    <source>
        <strain evidence="10">ING2-E5A</strain>
    </source>
</reference>